<organism evidence="1 2">
    <name type="scientific">Methylobacterium variabile</name>
    <dbReference type="NCBI Taxonomy" id="298794"/>
    <lineage>
        <taxon>Bacteria</taxon>
        <taxon>Pseudomonadati</taxon>
        <taxon>Pseudomonadota</taxon>
        <taxon>Alphaproteobacteria</taxon>
        <taxon>Hyphomicrobiales</taxon>
        <taxon>Methylobacteriaceae</taxon>
        <taxon>Methylobacterium</taxon>
    </lineage>
</organism>
<dbReference type="PATRIC" id="fig|298794.3.peg.2205"/>
<dbReference type="Proteomes" id="UP000035955">
    <property type="component" value="Unassembled WGS sequence"/>
</dbReference>
<dbReference type="EMBL" id="LABY01000173">
    <property type="protein sequence ID" value="KMO32506.1"/>
    <property type="molecule type" value="Genomic_DNA"/>
</dbReference>
<sequence>MRDKTKLPEGWKATFSRSMCGIGYDLTREGDTAHYVGNGEDWAEAERKAIAYAWAYVDGDKAPPAWMVEVAREIGARICERQNYPQGAKAYRDGDHDNSNGVQGSVSALRLALERGHVVEPREWTEEELLAAAREDAAQVNDVRLPGWSKAVRAGEQDDHGEVQSALQARRNMLREGAVGGTAKAPEVDLEDVLERAWENGWSAAGLALSGLKLGAIGENKLFDGMRESDVARLLSTLPTREA</sequence>
<dbReference type="RefSeq" id="WP_048446637.1">
    <property type="nucleotide sequence ID" value="NZ_LABY01000173.1"/>
</dbReference>
<gene>
    <name evidence="1" type="ORF">VQ02_23450</name>
</gene>
<keyword evidence="2" id="KW-1185">Reference proteome</keyword>
<comment type="caution">
    <text evidence="1">The sequence shown here is derived from an EMBL/GenBank/DDBJ whole genome shotgun (WGS) entry which is preliminary data.</text>
</comment>
<dbReference type="AlphaFoldDB" id="A0A0J6V149"/>
<proteinExistence type="predicted"/>
<evidence type="ECO:0000313" key="2">
    <source>
        <dbReference type="Proteomes" id="UP000035955"/>
    </source>
</evidence>
<name>A0A0J6V149_9HYPH</name>
<evidence type="ECO:0000313" key="1">
    <source>
        <dbReference type="EMBL" id="KMO32506.1"/>
    </source>
</evidence>
<accession>A0A0J6V149</accession>
<protein>
    <submittedName>
        <fullName evidence="1">Uncharacterized protein</fullName>
    </submittedName>
</protein>
<reference evidence="1 2" key="1">
    <citation type="submission" date="2015-03" db="EMBL/GenBank/DDBJ databases">
        <title>Genome sequencing of Methylobacterium variabile DSM 16961.</title>
        <authorList>
            <person name="Chaudhry V."/>
            <person name="Patil P.B."/>
        </authorList>
    </citation>
    <scope>NUCLEOTIDE SEQUENCE [LARGE SCALE GENOMIC DNA]</scope>
    <source>
        <strain evidence="1 2">DSM 16961</strain>
    </source>
</reference>
<dbReference type="OrthoDB" id="9896918at2"/>